<protein>
    <submittedName>
        <fullName evidence="1">2-dehydro-3-deoxyphosphooctonate aldolase</fullName>
    </submittedName>
</protein>
<dbReference type="RefSeq" id="WP_379742663.1">
    <property type="nucleotide sequence ID" value="NZ_JBHSGW010000027.1"/>
</dbReference>
<comment type="caution">
    <text evidence="1">The sequence shown here is derived from an EMBL/GenBank/DDBJ whole genome shotgun (WGS) entry which is preliminary data.</text>
</comment>
<evidence type="ECO:0000313" key="2">
    <source>
        <dbReference type="Proteomes" id="UP001595885"/>
    </source>
</evidence>
<dbReference type="Proteomes" id="UP001595885">
    <property type="component" value="Unassembled WGS sequence"/>
</dbReference>
<organism evidence="1 2">
    <name type="scientific">Flavobacterium ponti</name>
    <dbReference type="NCBI Taxonomy" id="665133"/>
    <lineage>
        <taxon>Bacteria</taxon>
        <taxon>Pseudomonadati</taxon>
        <taxon>Bacteroidota</taxon>
        <taxon>Flavobacteriia</taxon>
        <taxon>Flavobacteriales</taxon>
        <taxon>Flavobacteriaceae</taxon>
        <taxon>Flavobacterium</taxon>
    </lineage>
</organism>
<sequence length="149" mass="16715">MKKIILILYILAFTSCVSTKSTIKNIDNDAIRPPIKNGMFIITEYATDSKYGVDADYPVNIGLLSAASEESYVKYYFNGLEGPNGEKIEFKKTETCCPFPTEHSNMGVGLLSLYEVNFEGSTKKQTFYFNTYEKGKVVCPKGFSIKKQP</sequence>
<keyword evidence="2" id="KW-1185">Reference proteome</keyword>
<dbReference type="EMBL" id="JBHSGW010000027">
    <property type="protein sequence ID" value="MFC4740721.1"/>
    <property type="molecule type" value="Genomic_DNA"/>
</dbReference>
<accession>A0ABV9P690</accession>
<dbReference type="PROSITE" id="PS51257">
    <property type="entry name" value="PROKAR_LIPOPROTEIN"/>
    <property type="match status" value="1"/>
</dbReference>
<gene>
    <name evidence="1" type="ORF">ACFO3U_12025</name>
</gene>
<name>A0ABV9P690_9FLAO</name>
<proteinExistence type="predicted"/>
<evidence type="ECO:0000313" key="1">
    <source>
        <dbReference type="EMBL" id="MFC4740721.1"/>
    </source>
</evidence>
<reference evidence="2" key="1">
    <citation type="journal article" date="2019" name="Int. J. Syst. Evol. Microbiol.">
        <title>The Global Catalogue of Microorganisms (GCM) 10K type strain sequencing project: providing services to taxonomists for standard genome sequencing and annotation.</title>
        <authorList>
            <consortium name="The Broad Institute Genomics Platform"/>
            <consortium name="The Broad Institute Genome Sequencing Center for Infectious Disease"/>
            <person name="Wu L."/>
            <person name="Ma J."/>
        </authorList>
    </citation>
    <scope>NUCLEOTIDE SEQUENCE [LARGE SCALE GENOMIC DNA]</scope>
    <source>
        <strain evidence="2">CCUG 50349</strain>
    </source>
</reference>